<dbReference type="VEuPathDB" id="FungiDB:RhiirFUN_025251"/>
<evidence type="ECO:0000313" key="11">
    <source>
        <dbReference type="Proteomes" id="UP000684084"/>
    </source>
</evidence>
<keyword evidence="2" id="KW-0479">Metal-binding</keyword>
<evidence type="ECO:0000259" key="9">
    <source>
        <dbReference type="PROSITE" id="PS50808"/>
    </source>
</evidence>
<keyword evidence="6" id="KW-0804">Transcription</keyword>
<dbReference type="PANTHER" id="PTHR46481:SF10">
    <property type="entry name" value="ZINC FINGER BED DOMAIN-CONTAINING PROTEIN 39"/>
    <property type="match status" value="1"/>
</dbReference>
<keyword evidence="4" id="KW-0862">Zinc</keyword>
<evidence type="ECO:0000256" key="7">
    <source>
        <dbReference type="ARBA" id="ARBA00023242"/>
    </source>
</evidence>
<dbReference type="PANTHER" id="PTHR46481">
    <property type="entry name" value="ZINC FINGER BED DOMAIN-CONTAINING PROTEIN 4"/>
    <property type="match status" value="1"/>
</dbReference>
<accession>A0A915ZJP4</accession>
<dbReference type="EMBL" id="CAGKOT010000041">
    <property type="protein sequence ID" value="CAB5379866.1"/>
    <property type="molecule type" value="Genomic_DNA"/>
</dbReference>
<dbReference type="InterPro" id="IPR003656">
    <property type="entry name" value="Znf_BED"/>
</dbReference>
<evidence type="ECO:0000256" key="4">
    <source>
        <dbReference type="ARBA" id="ARBA00022833"/>
    </source>
</evidence>
<evidence type="ECO:0000256" key="1">
    <source>
        <dbReference type="ARBA" id="ARBA00004123"/>
    </source>
</evidence>
<dbReference type="OrthoDB" id="2288540at2759"/>
<dbReference type="SMART" id="SM00614">
    <property type="entry name" value="ZnF_BED"/>
    <property type="match status" value="1"/>
</dbReference>
<reference evidence="10" key="1">
    <citation type="submission" date="2020-05" db="EMBL/GenBank/DDBJ databases">
        <authorList>
            <person name="Rincon C."/>
            <person name="Sanders R I."/>
            <person name="Robbins C."/>
            <person name="Chaturvedi A."/>
        </authorList>
    </citation>
    <scope>NUCLEOTIDE SEQUENCE</scope>
    <source>
        <strain evidence="10">CHB12</strain>
    </source>
</reference>
<evidence type="ECO:0000256" key="2">
    <source>
        <dbReference type="ARBA" id="ARBA00022723"/>
    </source>
</evidence>
<dbReference type="InterPro" id="IPR052035">
    <property type="entry name" value="ZnF_BED_domain_contain"/>
</dbReference>
<evidence type="ECO:0000313" key="10">
    <source>
        <dbReference type="EMBL" id="CAB5379866.1"/>
    </source>
</evidence>
<keyword evidence="5" id="KW-0805">Transcription regulation</keyword>
<gene>
    <name evidence="10" type="ORF">CHRIB12_LOCUS16837</name>
</gene>
<evidence type="ECO:0000256" key="3">
    <source>
        <dbReference type="ARBA" id="ARBA00022771"/>
    </source>
</evidence>
<dbReference type="GO" id="GO:0003677">
    <property type="term" value="F:DNA binding"/>
    <property type="evidence" value="ECO:0007669"/>
    <property type="project" value="InterPro"/>
</dbReference>
<dbReference type="Proteomes" id="UP000684084">
    <property type="component" value="Unassembled WGS sequence"/>
</dbReference>
<evidence type="ECO:0000256" key="8">
    <source>
        <dbReference type="PROSITE-ProRule" id="PRU00027"/>
    </source>
</evidence>
<evidence type="ECO:0000256" key="5">
    <source>
        <dbReference type="ARBA" id="ARBA00023015"/>
    </source>
</evidence>
<comment type="caution">
    <text evidence="10">The sequence shown here is derived from an EMBL/GenBank/DDBJ whole genome shotgun (WGS) entry which is preliminary data.</text>
</comment>
<proteinExistence type="predicted"/>
<dbReference type="GO" id="GO:0008270">
    <property type="term" value="F:zinc ion binding"/>
    <property type="evidence" value="ECO:0007669"/>
    <property type="project" value="UniProtKB-KW"/>
</dbReference>
<feature type="domain" description="BED-type" evidence="9">
    <location>
        <begin position="25"/>
        <end position="87"/>
    </location>
</feature>
<organism evidence="10 11">
    <name type="scientific">Rhizophagus irregularis</name>
    <dbReference type="NCBI Taxonomy" id="588596"/>
    <lineage>
        <taxon>Eukaryota</taxon>
        <taxon>Fungi</taxon>
        <taxon>Fungi incertae sedis</taxon>
        <taxon>Mucoromycota</taxon>
        <taxon>Glomeromycotina</taxon>
        <taxon>Glomeromycetes</taxon>
        <taxon>Glomerales</taxon>
        <taxon>Glomeraceae</taxon>
        <taxon>Rhizophagus</taxon>
    </lineage>
</organism>
<keyword evidence="3 8" id="KW-0863">Zinc-finger</keyword>
<evidence type="ECO:0000256" key="6">
    <source>
        <dbReference type="ARBA" id="ARBA00023163"/>
    </source>
</evidence>
<sequence length="369" mass="42456">MEVGDDDDGNEQDSENEVLPTVESFKGSIVWIHFTKDPDFKENKKATCKYCSKVYMCSGGSTSNLKKHLKKHNIQMNQNHGQDIREMFNSSKWVYNNDTMRGKLVQWVIMNQQSFTVVEEPSFIEFMHSLHPGALVPSADTIKRNIYNLYEVNVKKIKDILQMVPGKISFITDIWTSPSTKSFLSLTAHFIDKEWKLRSVIVDFIQIYGSHTGENIKNTFISGLENLSIEDKLFGITLNNASNNQVFINELSKWADQNHIIFNSENHFRCFAHTINIGVQEFLKYLDQKLSLSQLRQLLNKIRASTQRCEKLSLACKNNNIDDLKPIIDVLTRWNSTCEMISRALLIKPALDITAISDRDLKSYTLTEE</sequence>
<dbReference type="PROSITE" id="PS50808">
    <property type="entry name" value="ZF_BED"/>
    <property type="match status" value="1"/>
</dbReference>
<protein>
    <recommendedName>
        <fullName evidence="9">BED-type domain-containing protein</fullName>
    </recommendedName>
</protein>
<dbReference type="GO" id="GO:0005634">
    <property type="term" value="C:nucleus"/>
    <property type="evidence" value="ECO:0007669"/>
    <property type="project" value="UniProtKB-SubCell"/>
</dbReference>
<name>A0A915ZJP4_9GLOM</name>
<dbReference type="AlphaFoldDB" id="A0A915ZJP4"/>
<keyword evidence="7" id="KW-0539">Nucleus</keyword>
<dbReference type="Pfam" id="PF02892">
    <property type="entry name" value="zf-BED"/>
    <property type="match status" value="1"/>
</dbReference>
<comment type="subcellular location">
    <subcellularLocation>
        <location evidence="1">Nucleus</location>
    </subcellularLocation>
</comment>